<dbReference type="CDD" id="cd11386">
    <property type="entry name" value="MCP_signal"/>
    <property type="match status" value="1"/>
</dbReference>
<name>A0A0F9W7P5_9ZZZZ</name>
<evidence type="ECO:0000256" key="9">
    <source>
        <dbReference type="ARBA" id="ARBA00029447"/>
    </source>
</evidence>
<evidence type="ECO:0000256" key="7">
    <source>
        <dbReference type="ARBA" id="ARBA00023136"/>
    </source>
</evidence>
<dbReference type="CDD" id="cd12914">
    <property type="entry name" value="PDC1_DGC_like"/>
    <property type="match status" value="1"/>
</dbReference>
<evidence type="ECO:0000256" key="3">
    <source>
        <dbReference type="ARBA" id="ARBA00022500"/>
    </source>
</evidence>
<keyword evidence="3" id="KW-0145">Chemotaxis</keyword>
<dbReference type="Gene3D" id="1.10.287.950">
    <property type="entry name" value="Methyl-accepting chemotaxis protein"/>
    <property type="match status" value="1"/>
</dbReference>
<dbReference type="GO" id="GO:0004888">
    <property type="term" value="F:transmembrane signaling receptor activity"/>
    <property type="evidence" value="ECO:0007669"/>
    <property type="project" value="InterPro"/>
</dbReference>
<dbReference type="PROSITE" id="PS50111">
    <property type="entry name" value="CHEMOTAXIS_TRANSDUC_2"/>
    <property type="match status" value="1"/>
</dbReference>
<dbReference type="Pfam" id="PF00015">
    <property type="entry name" value="MCPsignal"/>
    <property type="match status" value="1"/>
</dbReference>
<reference evidence="14" key="1">
    <citation type="journal article" date="2015" name="Nature">
        <title>Complex archaea that bridge the gap between prokaryotes and eukaryotes.</title>
        <authorList>
            <person name="Spang A."/>
            <person name="Saw J.H."/>
            <person name="Jorgensen S.L."/>
            <person name="Zaremba-Niedzwiedzka K."/>
            <person name="Martijn J."/>
            <person name="Lind A.E."/>
            <person name="van Eijk R."/>
            <person name="Schleper C."/>
            <person name="Guy L."/>
            <person name="Ettema T.J."/>
        </authorList>
    </citation>
    <scope>NUCLEOTIDE SEQUENCE</scope>
</reference>
<evidence type="ECO:0008006" key="15">
    <source>
        <dbReference type="Google" id="ProtNLM"/>
    </source>
</evidence>
<dbReference type="GO" id="GO:0005886">
    <property type="term" value="C:plasma membrane"/>
    <property type="evidence" value="ECO:0007669"/>
    <property type="project" value="UniProtKB-SubCell"/>
</dbReference>
<dbReference type="InterPro" id="IPR004089">
    <property type="entry name" value="MCPsignal_dom"/>
</dbReference>
<evidence type="ECO:0000313" key="14">
    <source>
        <dbReference type="EMBL" id="KKO12390.1"/>
    </source>
</evidence>
<dbReference type="PRINTS" id="PR00260">
    <property type="entry name" value="CHEMTRNSDUCR"/>
</dbReference>
<keyword evidence="8" id="KW-0807">Transducer</keyword>
<dbReference type="GO" id="GO:0007165">
    <property type="term" value="P:signal transduction"/>
    <property type="evidence" value="ECO:0007669"/>
    <property type="project" value="UniProtKB-KW"/>
</dbReference>
<dbReference type="PANTHER" id="PTHR32089">
    <property type="entry name" value="METHYL-ACCEPTING CHEMOTAXIS PROTEIN MCPB"/>
    <property type="match status" value="1"/>
</dbReference>
<dbReference type="SUPFAM" id="SSF58104">
    <property type="entry name" value="Methyl-accepting chemotaxis protein (MCP) signaling domain"/>
    <property type="match status" value="1"/>
</dbReference>
<evidence type="ECO:0000259" key="12">
    <source>
        <dbReference type="PROSITE" id="PS50192"/>
    </source>
</evidence>
<dbReference type="PROSITE" id="PS50192">
    <property type="entry name" value="T_SNARE"/>
    <property type="match status" value="1"/>
</dbReference>
<dbReference type="InterPro" id="IPR000727">
    <property type="entry name" value="T_SNARE_dom"/>
</dbReference>
<feature type="domain" description="Methyl-accepting transducer" evidence="11">
    <location>
        <begin position="372"/>
        <end position="608"/>
    </location>
</feature>
<protein>
    <recommendedName>
        <fullName evidence="15">Methyl-accepting transducer domain-containing protein</fullName>
    </recommendedName>
</protein>
<dbReference type="AlphaFoldDB" id="A0A0F9W7P5"/>
<keyword evidence="7 10" id="KW-0472">Membrane</keyword>
<keyword evidence="2" id="KW-1003">Cell membrane</keyword>
<evidence type="ECO:0000259" key="13">
    <source>
        <dbReference type="PROSITE" id="PS50885"/>
    </source>
</evidence>
<evidence type="ECO:0000256" key="10">
    <source>
        <dbReference type="SAM" id="Phobius"/>
    </source>
</evidence>
<gene>
    <name evidence="14" type="ORF">LCGC14_0004010</name>
</gene>
<comment type="similarity">
    <text evidence="9">Belongs to the methyl-accepting chemotaxis (MCP) protein family.</text>
</comment>
<dbReference type="EMBL" id="LAZR01000001">
    <property type="protein sequence ID" value="KKO12390.1"/>
    <property type="molecule type" value="Genomic_DNA"/>
</dbReference>
<dbReference type="Gene3D" id="3.30.450.20">
    <property type="entry name" value="PAS domain"/>
    <property type="match status" value="1"/>
</dbReference>
<dbReference type="InterPro" id="IPR033479">
    <property type="entry name" value="dCache_1"/>
</dbReference>
<evidence type="ECO:0000256" key="6">
    <source>
        <dbReference type="ARBA" id="ARBA00022989"/>
    </source>
</evidence>
<dbReference type="InterPro" id="IPR029151">
    <property type="entry name" value="Sensor-like_sf"/>
</dbReference>
<dbReference type="PANTHER" id="PTHR32089:SF112">
    <property type="entry name" value="LYSOZYME-LIKE PROTEIN-RELATED"/>
    <property type="match status" value="1"/>
</dbReference>
<evidence type="ECO:0000256" key="4">
    <source>
        <dbReference type="ARBA" id="ARBA00022519"/>
    </source>
</evidence>
<evidence type="ECO:0000256" key="2">
    <source>
        <dbReference type="ARBA" id="ARBA00022475"/>
    </source>
</evidence>
<dbReference type="Pfam" id="PF02743">
    <property type="entry name" value="dCache_1"/>
    <property type="match status" value="1"/>
</dbReference>
<dbReference type="SMART" id="SM00283">
    <property type="entry name" value="MA"/>
    <property type="match status" value="1"/>
</dbReference>
<evidence type="ECO:0000259" key="11">
    <source>
        <dbReference type="PROSITE" id="PS50111"/>
    </source>
</evidence>
<dbReference type="InterPro" id="IPR003660">
    <property type="entry name" value="HAMP_dom"/>
</dbReference>
<dbReference type="GO" id="GO:0006935">
    <property type="term" value="P:chemotaxis"/>
    <property type="evidence" value="ECO:0007669"/>
    <property type="project" value="UniProtKB-KW"/>
</dbReference>
<feature type="transmembrane region" description="Helical" evidence="10">
    <location>
        <begin position="15"/>
        <end position="38"/>
    </location>
</feature>
<dbReference type="FunFam" id="1.10.287.950:FF:000001">
    <property type="entry name" value="Methyl-accepting chemotaxis sensory transducer"/>
    <property type="match status" value="1"/>
</dbReference>
<feature type="domain" description="T-SNARE coiled-coil homology" evidence="12">
    <location>
        <begin position="559"/>
        <end position="621"/>
    </location>
</feature>
<sequence>MSAKPSPSLSFGARLTIWMTGVVLVSVVLVSSLVYASYRDSFTDVTMSELEVSGSLNVRSFLDWALARQDEMRFLASLDSVRFQELAQIEHLMLQIANAQGFYDTIFFVDPAGSGVVGVEYDGSSGRILSPEEAQAFAVADRAWFRQAIGGEDAFSQPVISRATGNQVSTVAIPVRVAGQVVGVMRGAVRVDTILGRVSELGGAEGQEVYLLGSDAMPVTPTQSIRQMDQPVDTVAGDAIAAGRSGTGQYTNAAGTPVVGSYTFMPLLGWGLVQETRQDVAFAELNTMFWTIVAVTLVVLLVAIAASITLVRSVVKTLGGDPEYAAQVVHRVAQGDLTEAITLKPNDTHSLLASINTMQSSLRTMLNEVMQYAEQVASAATELTQVNEITSGGIIDQNNRIDSTAAAMNEMTTTVEEVASNTHRAADSARQVSVDASTGRDVVVATVAAISALSKEIENAVNVVTELRSDSDRIGSVLQVIENIAEQTNLLALNAAIESARAGESGRGFAVVADEVRSLASRTKDSTTEIQSTIEKLQGGAVRAEKVMQDSRAGATSMVDRIQETDHALERIAQGVLLIEEMTQQIASAAEQQTSAAREINKNIHGISDVAEHTGRSVTQSTEASESLAGLAERLRSLVTQFRV</sequence>
<accession>A0A0F9W7P5</accession>
<feature type="transmembrane region" description="Helical" evidence="10">
    <location>
        <begin position="287"/>
        <end position="308"/>
    </location>
</feature>
<keyword evidence="5 10" id="KW-0812">Transmembrane</keyword>
<evidence type="ECO:0000256" key="5">
    <source>
        <dbReference type="ARBA" id="ARBA00022692"/>
    </source>
</evidence>
<comment type="caution">
    <text evidence="14">The sequence shown here is derived from an EMBL/GenBank/DDBJ whole genome shotgun (WGS) entry which is preliminary data.</text>
</comment>
<dbReference type="InterPro" id="IPR004090">
    <property type="entry name" value="Chemotax_Me-accpt_rcpt"/>
</dbReference>
<comment type="subcellular location">
    <subcellularLocation>
        <location evidence="1">Cell inner membrane</location>
        <topology evidence="1">Multi-pass membrane protein</topology>
    </subcellularLocation>
</comment>
<organism evidence="14">
    <name type="scientific">marine sediment metagenome</name>
    <dbReference type="NCBI Taxonomy" id="412755"/>
    <lineage>
        <taxon>unclassified sequences</taxon>
        <taxon>metagenomes</taxon>
        <taxon>ecological metagenomes</taxon>
    </lineage>
</organism>
<keyword evidence="4" id="KW-0997">Cell inner membrane</keyword>
<dbReference type="SUPFAM" id="SSF103190">
    <property type="entry name" value="Sensory domain-like"/>
    <property type="match status" value="1"/>
</dbReference>
<evidence type="ECO:0000256" key="8">
    <source>
        <dbReference type="ARBA" id="ARBA00023224"/>
    </source>
</evidence>
<keyword evidence="6 10" id="KW-1133">Transmembrane helix</keyword>
<feature type="domain" description="HAMP" evidence="13">
    <location>
        <begin position="326"/>
        <end position="367"/>
    </location>
</feature>
<dbReference type="PROSITE" id="PS50885">
    <property type="entry name" value="HAMP"/>
    <property type="match status" value="1"/>
</dbReference>
<proteinExistence type="inferred from homology"/>
<evidence type="ECO:0000256" key="1">
    <source>
        <dbReference type="ARBA" id="ARBA00004429"/>
    </source>
</evidence>